<dbReference type="Proteomes" id="UP000305906">
    <property type="component" value="Unassembled WGS sequence"/>
</dbReference>
<comment type="caution">
    <text evidence="1">The sequence shown here is derived from an EMBL/GenBank/DDBJ whole genome shotgun (WGS) entry which is preliminary data.</text>
</comment>
<accession>A0A5R9FV56</accession>
<dbReference type="RefSeq" id="WP_138043772.1">
    <property type="nucleotide sequence ID" value="NZ_VBZC01000004.1"/>
</dbReference>
<evidence type="ECO:0000313" key="2">
    <source>
        <dbReference type="Proteomes" id="UP000305906"/>
    </source>
</evidence>
<dbReference type="AlphaFoldDB" id="A0A5R9FV56"/>
<gene>
    <name evidence="1" type="ORF">FE633_04640</name>
</gene>
<name>A0A5R9FV56_9ACTN</name>
<dbReference type="EMBL" id="VBZC01000004">
    <property type="protein sequence ID" value="TLS47321.1"/>
    <property type="molecule type" value="Genomic_DNA"/>
</dbReference>
<reference evidence="1 2" key="1">
    <citation type="submission" date="2019-05" db="EMBL/GenBank/DDBJ databases">
        <title>Streptomyces sp. NEAU-C151, a novel actinomycete isolated from soil.</title>
        <authorList>
            <person name="Han L."/>
            <person name="Jiang H."/>
        </authorList>
    </citation>
    <scope>NUCLEOTIDE SEQUENCE [LARGE SCALE GENOMIC DNA]</scope>
    <source>
        <strain evidence="1 2">NEAU-C151</strain>
    </source>
</reference>
<evidence type="ECO:0000313" key="1">
    <source>
        <dbReference type="EMBL" id="TLS47321.1"/>
    </source>
</evidence>
<sequence>MLDRLDALAARVARSEADRAVVNRILEGETDDLVDDAKEWCVPRLTEDVPPRIPTVHDAEDPKDKTLEDMWVRD</sequence>
<keyword evidence="2" id="KW-1185">Reference proteome</keyword>
<organism evidence="1 2">
    <name type="scientific">Streptomyces montanus</name>
    <dbReference type="NCBI Taxonomy" id="2580423"/>
    <lineage>
        <taxon>Bacteria</taxon>
        <taxon>Bacillati</taxon>
        <taxon>Actinomycetota</taxon>
        <taxon>Actinomycetes</taxon>
        <taxon>Kitasatosporales</taxon>
        <taxon>Streptomycetaceae</taxon>
        <taxon>Streptomyces</taxon>
    </lineage>
</organism>
<proteinExistence type="predicted"/>
<protein>
    <submittedName>
        <fullName evidence="1">Uncharacterized protein</fullName>
    </submittedName>
</protein>